<organism evidence="3 4">
    <name type="scientific">Arthrobacter flavus</name>
    <dbReference type="NCBI Taxonomy" id="95172"/>
    <lineage>
        <taxon>Bacteria</taxon>
        <taxon>Bacillati</taxon>
        <taxon>Actinomycetota</taxon>
        <taxon>Actinomycetes</taxon>
        <taxon>Micrococcales</taxon>
        <taxon>Micrococcaceae</taxon>
        <taxon>Arthrobacter</taxon>
    </lineage>
</organism>
<proteinExistence type="predicted"/>
<feature type="transmembrane region" description="Helical" evidence="2">
    <location>
        <begin position="166"/>
        <end position="187"/>
    </location>
</feature>
<comment type="caution">
    <text evidence="3">The sequence shown here is derived from an EMBL/GenBank/DDBJ whole genome shotgun (WGS) entry which is preliminary data.</text>
</comment>
<keyword evidence="4" id="KW-1185">Reference proteome</keyword>
<protein>
    <submittedName>
        <fullName evidence="3">Uncharacterized protein</fullName>
    </submittedName>
</protein>
<evidence type="ECO:0000313" key="3">
    <source>
        <dbReference type="EMBL" id="MFD1845752.1"/>
    </source>
</evidence>
<feature type="region of interest" description="Disordered" evidence="1">
    <location>
        <begin position="1"/>
        <end position="35"/>
    </location>
</feature>
<sequence length="292" mass="32035">MSSSLDKVDPGSGADRGDFAEADGSDYPDGSPQTDDATADGWVRIRFIKSTLILAIPVTLLSFLSGALWLAIHFSTPENFERIHFWFYFFDVGREINVPTWFSAGLWILTGVVAGYMARKAGRFRKSWWLFASVCIFFSLDETLELHERLDLIGGRIAQLLPFEVGFTWIIPGIVIASVLVLLLLRLVLSLPSAVRNGIIGAGATFVSGAVVVETISGNWIQTNGMTWHFFAMVLVEETLEMAGVALCLVSLLHLLEYKRVGGGTAYRVAERPPGQVRRQRLAKGAVPGSVV</sequence>
<evidence type="ECO:0000256" key="1">
    <source>
        <dbReference type="SAM" id="MobiDB-lite"/>
    </source>
</evidence>
<reference evidence="4" key="1">
    <citation type="journal article" date="2019" name="Int. J. Syst. Evol. Microbiol.">
        <title>The Global Catalogue of Microorganisms (GCM) 10K type strain sequencing project: providing services to taxonomists for standard genome sequencing and annotation.</title>
        <authorList>
            <consortium name="The Broad Institute Genomics Platform"/>
            <consortium name="The Broad Institute Genome Sequencing Center for Infectious Disease"/>
            <person name="Wu L."/>
            <person name="Ma J."/>
        </authorList>
    </citation>
    <scope>NUCLEOTIDE SEQUENCE [LARGE SCALE GENOMIC DNA]</scope>
    <source>
        <strain evidence="4">JCM 11496</strain>
    </source>
</reference>
<feature type="transmembrane region" description="Helical" evidence="2">
    <location>
        <begin position="96"/>
        <end position="116"/>
    </location>
</feature>
<dbReference type="Proteomes" id="UP001597307">
    <property type="component" value="Unassembled WGS sequence"/>
</dbReference>
<keyword evidence="2" id="KW-1133">Transmembrane helix</keyword>
<feature type="transmembrane region" description="Helical" evidence="2">
    <location>
        <begin position="199"/>
        <end position="221"/>
    </location>
</feature>
<dbReference type="RefSeq" id="WP_343877949.1">
    <property type="nucleotide sequence ID" value="NZ_BAAAIJ010000009.1"/>
</dbReference>
<name>A0ABW4Q354_9MICC</name>
<accession>A0ABW4Q354</accession>
<evidence type="ECO:0000313" key="4">
    <source>
        <dbReference type="Proteomes" id="UP001597307"/>
    </source>
</evidence>
<dbReference type="EMBL" id="JBHUGA010000009">
    <property type="protein sequence ID" value="MFD1845752.1"/>
    <property type="molecule type" value="Genomic_DNA"/>
</dbReference>
<keyword evidence="2" id="KW-0812">Transmembrane</keyword>
<keyword evidence="2" id="KW-0472">Membrane</keyword>
<gene>
    <name evidence="3" type="ORF">ACFSFX_03985</name>
</gene>
<feature type="transmembrane region" description="Helical" evidence="2">
    <location>
        <begin position="52"/>
        <end position="76"/>
    </location>
</feature>
<evidence type="ECO:0000256" key="2">
    <source>
        <dbReference type="SAM" id="Phobius"/>
    </source>
</evidence>